<dbReference type="Proteomes" id="UP001162885">
    <property type="component" value="Chromosome"/>
</dbReference>
<evidence type="ECO:0000313" key="2">
    <source>
        <dbReference type="Proteomes" id="UP001162885"/>
    </source>
</evidence>
<evidence type="ECO:0000313" key="1">
    <source>
        <dbReference type="EMBL" id="UNB97428.1"/>
    </source>
</evidence>
<name>A0AAX2ZQC8_9MYCO</name>
<organism evidence="1 2">
    <name type="scientific">Mycolicibacterium boenickei</name>
    <dbReference type="NCBI Taxonomy" id="146017"/>
    <lineage>
        <taxon>Bacteria</taxon>
        <taxon>Bacillati</taxon>
        <taxon>Actinomycetota</taxon>
        <taxon>Actinomycetes</taxon>
        <taxon>Mycobacteriales</taxon>
        <taxon>Mycobacteriaceae</taxon>
        <taxon>Mycolicibacterium</taxon>
    </lineage>
</organism>
<accession>A0AAX2ZQC8</accession>
<reference evidence="1 2" key="1">
    <citation type="journal article" date="2022" name="BMC Genomics">
        <title>Comparative genome analysis of mycobacteria focusing on tRNA and non-coding RNA.</title>
        <authorList>
            <person name="Behra P.R.K."/>
            <person name="Pettersson B.M.F."/>
            <person name="Ramesh M."/>
            <person name="Das S."/>
            <person name="Dasgupta S."/>
            <person name="Kirsebom L.A."/>
        </authorList>
    </citation>
    <scope>NUCLEOTIDE SEQUENCE [LARGE SCALE GENOMIC DNA]</scope>
    <source>
        <strain evidence="1 2">DSM 44677</strain>
    </source>
</reference>
<gene>
    <name evidence="1" type="ORF">H5U98_17665</name>
</gene>
<protein>
    <submittedName>
        <fullName evidence="1">Uncharacterized protein</fullName>
    </submittedName>
</protein>
<dbReference type="EMBL" id="CP060016">
    <property type="protein sequence ID" value="UNB97428.1"/>
    <property type="molecule type" value="Genomic_DNA"/>
</dbReference>
<dbReference type="AlphaFoldDB" id="A0AAX2ZQC8"/>
<proteinExistence type="predicted"/>
<sequence>MLEKKFGGIDSSFYLLVSEFRIVTATNPGILTSAFERLAAVRRFATSVKCAKLLRENVVRGGPVLVVRGRFIFWVRQVAPPVV</sequence>
<dbReference type="RefSeq" id="WP_162563910.1">
    <property type="nucleotide sequence ID" value="NZ_AP022579.1"/>
</dbReference>